<comment type="subcellular location">
    <subcellularLocation>
        <location evidence="1 6">Cell membrane</location>
        <topology evidence="1 6">Multi-pass membrane protein</topology>
    </subcellularLocation>
</comment>
<evidence type="ECO:0000313" key="11">
    <source>
        <dbReference type="Proteomes" id="UP000290037"/>
    </source>
</evidence>
<dbReference type="STRING" id="573501.SAMN04487999_0800"/>
<feature type="transmembrane region" description="Helical" evidence="6">
    <location>
        <begin position="12"/>
        <end position="28"/>
    </location>
</feature>
<evidence type="ECO:0000256" key="2">
    <source>
        <dbReference type="ARBA" id="ARBA00022475"/>
    </source>
</evidence>
<evidence type="ECO:0000256" key="4">
    <source>
        <dbReference type="ARBA" id="ARBA00022989"/>
    </source>
</evidence>
<keyword evidence="2 6" id="KW-1003">Cell membrane</keyword>
<evidence type="ECO:0000259" key="7">
    <source>
        <dbReference type="Pfam" id="PF09335"/>
    </source>
</evidence>
<dbReference type="InterPro" id="IPR032816">
    <property type="entry name" value="VTT_dom"/>
</dbReference>
<dbReference type="RefSeq" id="WP_072980675.1">
    <property type="nucleotide sequence ID" value="NZ_FQXT01000002.1"/>
</dbReference>
<organism evidence="9 10">
    <name type="scientific">Leeuwenhoekiella palythoae</name>
    <dbReference type="NCBI Taxonomy" id="573501"/>
    <lineage>
        <taxon>Bacteria</taxon>
        <taxon>Pseudomonadati</taxon>
        <taxon>Bacteroidota</taxon>
        <taxon>Flavobacteriia</taxon>
        <taxon>Flavobacteriales</taxon>
        <taxon>Flavobacteriaceae</taxon>
        <taxon>Leeuwenhoekiella</taxon>
    </lineage>
</organism>
<dbReference type="PANTHER" id="PTHR12677">
    <property type="entry name" value="GOLGI APPARATUS MEMBRANE PROTEIN TVP38-RELATED"/>
    <property type="match status" value="1"/>
</dbReference>
<name>A0A1M5VL40_9FLAO</name>
<reference evidence="10" key="2">
    <citation type="submission" date="2016-11" db="EMBL/GenBank/DDBJ databases">
        <authorList>
            <person name="Varghese N."/>
            <person name="Submissions S."/>
        </authorList>
    </citation>
    <scope>NUCLEOTIDE SEQUENCE [LARGE SCALE GENOMIC DNA]</scope>
    <source>
        <strain evidence="10">DSM 19859</strain>
    </source>
</reference>
<dbReference type="Proteomes" id="UP000290037">
    <property type="component" value="Unassembled WGS sequence"/>
</dbReference>
<feature type="transmembrane region" description="Helical" evidence="6">
    <location>
        <begin position="142"/>
        <end position="168"/>
    </location>
</feature>
<keyword evidence="4 6" id="KW-1133">Transmembrane helix</keyword>
<evidence type="ECO:0000313" key="9">
    <source>
        <dbReference type="EMBL" id="SHH75937.1"/>
    </source>
</evidence>
<comment type="similarity">
    <text evidence="6">Belongs to the TVP38/TMEM64 family.</text>
</comment>
<evidence type="ECO:0000313" key="8">
    <source>
        <dbReference type="EMBL" id="RXG30958.1"/>
    </source>
</evidence>
<dbReference type="EMBL" id="QOVN01000001">
    <property type="protein sequence ID" value="RXG30958.1"/>
    <property type="molecule type" value="Genomic_DNA"/>
</dbReference>
<dbReference type="InterPro" id="IPR015414">
    <property type="entry name" value="TMEM64"/>
</dbReference>
<reference evidence="8 11" key="3">
    <citation type="submission" date="2018-07" db="EMBL/GenBank/DDBJ databases">
        <title>Leeuwenhoekiella genomics.</title>
        <authorList>
            <person name="Tahon G."/>
            <person name="Willems A."/>
        </authorList>
    </citation>
    <scope>NUCLEOTIDE SEQUENCE [LARGE SCALE GENOMIC DNA]</scope>
    <source>
        <strain evidence="8 11">LMG 24856</strain>
    </source>
</reference>
<feature type="transmembrane region" description="Helical" evidence="6">
    <location>
        <begin position="204"/>
        <end position="221"/>
    </location>
</feature>
<feature type="transmembrane region" description="Helical" evidence="6">
    <location>
        <begin position="63"/>
        <end position="91"/>
    </location>
</feature>
<dbReference type="PANTHER" id="PTHR12677:SF59">
    <property type="entry name" value="GOLGI APPARATUS MEMBRANE PROTEIN TVP38-RELATED"/>
    <property type="match status" value="1"/>
</dbReference>
<dbReference type="GO" id="GO:0005886">
    <property type="term" value="C:plasma membrane"/>
    <property type="evidence" value="ECO:0007669"/>
    <property type="project" value="UniProtKB-SubCell"/>
</dbReference>
<feature type="domain" description="VTT" evidence="7">
    <location>
        <begin position="78"/>
        <end position="195"/>
    </location>
</feature>
<evidence type="ECO:0000313" key="10">
    <source>
        <dbReference type="Proteomes" id="UP000184240"/>
    </source>
</evidence>
<feature type="transmembrane region" description="Helical" evidence="6">
    <location>
        <begin position="98"/>
        <end position="115"/>
    </location>
</feature>
<dbReference type="OrthoDB" id="9812980at2"/>
<dbReference type="Pfam" id="PF09335">
    <property type="entry name" value="VTT_dom"/>
    <property type="match status" value="1"/>
</dbReference>
<evidence type="ECO:0000256" key="3">
    <source>
        <dbReference type="ARBA" id="ARBA00022692"/>
    </source>
</evidence>
<keyword evidence="11" id="KW-1185">Reference proteome</keyword>
<reference evidence="9" key="1">
    <citation type="submission" date="2016-11" db="EMBL/GenBank/DDBJ databases">
        <authorList>
            <person name="Jaros S."/>
            <person name="Januszkiewicz K."/>
            <person name="Wedrychowicz H."/>
        </authorList>
    </citation>
    <scope>NUCLEOTIDE SEQUENCE [LARGE SCALE GENOMIC DNA]</scope>
    <source>
        <strain evidence="9">DSM 19859</strain>
    </source>
</reference>
<sequence length="232" mass="25472">MRNFLVKNLPKILTVFVVLCGVAAYFTLPEVQHFLDEAWRVLTGGDEQEIKNWVDSFGWAGPVVLILAMVIQMFLIVIPSIALMVVCILAYGPIWGSLLVGIAISCASTVGYFLGRKLGDGVVKNLVGASTEDKLEDFLNDYGFWAIAITRLNPFLSNDAISFVAGILKMNYFKFLGATLAGIAPLTLFIAIMGESTDGLKNGLLWGSIVSLVIFLGYVFWSKKHKKKKQKA</sequence>
<evidence type="ECO:0000256" key="1">
    <source>
        <dbReference type="ARBA" id="ARBA00004651"/>
    </source>
</evidence>
<proteinExistence type="inferred from homology"/>
<gene>
    <name evidence="8" type="ORF">DSM01_93</name>
    <name evidence="9" type="ORF">SAMN04487999_0800</name>
</gene>
<accession>A0A1M5VL40</accession>
<evidence type="ECO:0000256" key="6">
    <source>
        <dbReference type="RuleBase" id="RU366058"/>
    </source>
</evidence>
<dbReference type="AlphaFoldDB" id="A0A1M5VL40"/>
<dbReference type="EMBL" id="FQXT01000002">
    <property type="protein sequence ID" value="SHH75937.1"/>
    <property type="molecule type" value="Genomic_DNA"/>
</dbReference>
<keyword evidence="3 6" id="KW-0812">Transmembrane</keyword>
<feature type="transmembrane region" description="Helical" evidence="6">
    <location>
        <begin position="175"/>
        <end position="192"/>
    </location>
</feature>
<evidence type="ECO:0000256" key="5">
    <source>
        <dbReference type="ARBA" id="ARBA00023136"/>
    </source>
</evidence>
<protein>
    <recommendedName>
        <fullName evidence="6">TVP38/TMEM64 family membrane protein</fullName>
    </recommendedName>
</protein>
<keyword evidence="5 6" id="KW-0472">Membrane</keyword>
<dbReference type="Proteomes" id="UP000184240">
    <property type="component" value="Unassembled WGS sequence"/>
</dbReference>